<dbReference type="OrthoDB" id="5974779at2"/>
<feature type="domain" description="DUF4124" evidence="3">
    <location>
        <begin position="14"/>
        <end position="71"/>
    </location>
</feature>
<evidence type="ECO:0000313" key="5">
    <source>
        <dbReference type="Proteomes" id="UP000264492"/>
    </source>
</evidence>
<evidence type="ECO:0000256" key="2">
    <source>
        <dbReference type="SAM" id="SignalP"/>
    </source>
</evidence>
<gene>
    <name evidence="4" type="ORF">DX914_14925</name>
</gene>
<keyword evidence="5" id="KW-1185">Reference proteome</keyword>
<dbReference type="InterPro" id="IPR025392">
    <property type="entry name" value="DUF4124"/>
</dbReference>
<sequence>MIPAPRPCLLLALLALAGASQAAEVTIYRCTDAQGRLSLRDTPCARGEQQQTRAMALPRDPPPRPASAHDAVAASKPSAAAAPPPRVVVIRPPRPMYECVTPDGERYTSETGEGNPRWVPLWTLMPVVPTRNPLGDRVGARRPPPAQFRPGPPRPLPPDAGFAYPAGTWVRDECHALPQSEVCARLSDRRYELDRRYYSALQSERASIQNEQRGIDARLADDCER</sequence>
<reference evidence="4 5" key="1">
    <citation type="submission" date="2018-08" db="EMBL/GenBank/DDBJ databases">
        <title>Lysobacter sp. zong2l5, whole genome shotgun sequence.</title>
        <authorList>
            <person name="Zhang X."/>
            <person name="Feng G."/>
            <person name="Zhu H."/>
        </authorList>
    </citation>
    <scope>NUCLEOTIDE SEQUENCE [LARGE SCALE GENOMIC DNA]</scope>
    <source>
        <strain evidence="5">zong2l5</strain>
    </source>
</reference>
<feature type="signal peptide" evidence="2">
    <location>
        <begin position="1"/>
        <end position="22"/>
    </location>
</feature>
<dbReference type="AlphaFoldDB" id="A0A371K0Y4"/>
<proteinExistence type="predicted"/>
<dbReference type="RefSeq" id="WP_115860049.1">
    <property type="nucleotide sequence ID" value="NZ_QTSU01000002.1"/>
</dbReference>
<feature type="region of interest" description="Disordered" evidence="1">
    <location>
        <begin position="42"/>
        <end position="83"/>
    </location>
</feature>
<name>A0A371K0Y4_9GAMM</name>
<accession>A0A371K0Y4</accession>
<evidence type="ECO:0000313" key="4">
    <source>
        <dbReference type="EMBL" id="RDZ27512.1"/>
    </source>
</evidence>
<organism evidence="4 5">
    <name type="scientific">Lysobacter silvisoli</name>
    <dbReference type="NCBI Taxonomy" id="2293254"/>
    <lineage>
        <taxon>Bacteria</taxon>
        <taxon>Pseudomonadati</taxon>
        <taxon>Pseudomonadota</taxon>
        <taxon>Gammaproteobacteria</taxon>
        <taxon>Lysobacterales</taxon>
        <taxon>Lysobacteraceae</taxon>
        <taxon>Lysobacter</taxon>
    </lineage>
</organism>
<evidence type="ECO:0000256" key="1">
    <source>
        <dbReference type="SAM" id="MobiDB-lite"/>
    </source>
</evidence>
<comment type="caution">
    <text evidence="4">The sequence shown here is derived from an EMBL/GenBank/DDBJ whole genome shotgun (WGS) entry which is preliminary data.</text>
</comment>
<dbReference type="Proteomes" id="UP000264492">
    <property type="component" value="Unassembled WGS sequence"/>
</dbReference>
<feature type="chain" id="PRO_5017034608" evidence="2">
    <location>
        <begin position="23"/>
        <end position="225"/>
    </location>
</feature>
<keyword evidence="2" id="KW-0732">Signal</keyword>
<dbReference type="Pfam" id="PF13511">
    <property type="entry name" value="DUF4124"/>
    <property type="match status" value="1"/>
</dbReference>
<protein>
    <submittedName>
        <fullName evidence="4">DUF4124 domain-containing protein</fullName>
    </submittedName>
</protein>
<evidence type="ECO:0000259" key="3">
    <source>
        <dbReference type="Pfam" id="PF13511"/>
    </source>
</evidence>
<feature type="compositionally biased region" description="Low complexity" evidence="1">
    <location>
        <begin position="71"/>
        <end position="83"/>
    </location>
</feature>
<dbReference type="EMBL" id="QTSU01000002">
    <property type="protein sequence ID" value="RDZ27512.1"/>
    <property type="molecule type" value="Genomic_DNA"/>
</dbReference>